<accession>A0ABX9FFP2</accession>
<name>A0ABX9FFP2_9BURK</name>
<protein>
    <recommendedName>
        <fullName evidence="4">Glycosyl transferase</fullName>
    </recommendedName>
</protein>
<dbReference type="PANTHER" id="PTHR32385">
    <property type="entry name" value="MANNOSYL PHOSPHORYLINOSITOL CERAMIDE SYNTHASE"/>
    <property type="match status" value="1"/>
</dbReference>
<evidence type="ECO:0000256" key="1">
    <source>
        <dbReference type="ARBA" id="ARBA00022679"/>
    </source>
</evidence>
<dbReference type="RefSeq" id="WP_112236878.1">
    <property type="nucleotide sequence ID" value="NZ_QMCH01000001.1"/>
</dbReference>
<sequence length="245" mass="27655">MKISQIYITDSEDEEIPAYARMAVSSVVNAIPHSHHKIYRKEELRQWIADKYGTSMLLAFDKLVPYAFKADLARYLLLYEHGGWYFDITIRVINGVDVQDQVDMITFLDLPQYSGVSFACNNAIIFSKPKNKILEFAINLAYSNIKNAYYGPNCLYPTGPACLGRSVAKLQNNFNVLTGTLMDLTPGFVDKNRGFVFNDGTLFALHKPGSRGGDMAYLGAKGTNNYGLLYEQRKIYNEAINIEDK</sequence>
<keyword evidence="1" id="KW-0808">Transferase</keyword>
<dbReference type="EMBL" id="QMCH01000001">
    <property type="protein sequence ID" value="RAZ43613.1"/>
    <property type="molecule type" value="Genomic_DNA"/>
</dbReference>
<comment type="caution">
    <text evidence="2">The sequence shown here is derived from an EMBL/GenBank/DDBJ whole genome shotgun (WGS) entry which is preliminary data.</text>
</comment>
<dbReference type="Gene3D" id="3.90.550.20">
    <property type="match status" value="1"/>
</dbReference>
<evidence type="ECO:0008006" key="4">
    <source>
        <dbReference type="Google" id="ProtNLM"/>
    </source>
</evidence>
<dbReference type="PANTHER" id="PTHR32385:SF15">
    <property type="entry name" value="INOSITOL PHOSPHOCERAMIDE MANNOSYLTRANSFERASE 1"/>
    <property type="match status" value="1"/>
</dbReference>
<dbReference type="InterPro" id="IPR029044">
    <property type="entry name" value="Nucleotide-diphossugar_trans"/>
</dbReference>
<dbReference type="Proteomes" id="UP000251072">
    <property type="component" value="Unassembled WGS sequence"/>
</dbReference>
<dbReference type="InterPro" id="IPR007577">
    <property type="entry name" value="GlycoTrfase_DXD_sugar-bd_CS"/>
</dbReference>
<dbReference type="SUPFAM" id="SSF53448">
    <property type="entry name" value="Nucleotide-diphospho-sugar transferases"/>
    <property type="match status" value="1"/>
</dbReference>
<dbReference type="InterPro" id="IPR051706">
    <property type="entry name" value="Glycosyltransferase_domain"/>
</dbReference>
<evidence type="ECO:0000313" key="3">
    <source>
        <dbReference type="Proteomes" id="UP000251072"/>
    </source>
</evidence>
<keyword evidence="3" id="KW-1185">Reference proteome</keyword>
<proteinExistence type="predicted"/>
<reference evidence="2 3" key="1">
    <citation type="submission" date="2018-06" db="EMBL/GenBank/DDBJ databases">
        <title>Genome of strain Polynucleobacter sp. FUKU-NW-11.</title>
        <authorList>
            <person name="Hahn M.W."/>
        </authorList>
    </citation>
    <scope>NUCLEOTIDE SEQUENCE [LARGE SCALE GENOMIC DNA]</scope>
    <source>
        <strain evidence="3">FUKU-NW11</strain>
    </source>
</reference>
<organism evidence="2 3">
    <name type="scientific">Polynucleobacter paneuropaeus</name>
    <dbReference type="NCBI Taxonomy" id="2527775"/>
    <lineage>
        <taxon>Bacteria</taxon>
        <taxon>Pseudomonadati</taxon>
        <taxon>Pseudomonadota</taxon>
        <taxon>Betaproteobacteria</taxon>
        <taxon>Burkholderiales</taxon>
        <taxon>Burkholderiaceae</taxon>
        <taxon>Polynucleobacter</taxon>
    </lineage>
</organism>
<evidence type="ECO:0000313" key="2">
    <source>
        <dbReference type="EMBL" id="RAZ43613.1"/>
    </source>
</evidence>
<gene>
    <name evidence="2" type="ORF">DP176_01080</name>
</gene>
<dbReference type="Pfam" id="PF04488">
    <property type="entry name" value="Gly_transf_sug"/>
    <property type="match status" value="1"/>
</dbReference>